<keyword evidence="6" id="KW-1185">Reference proteome</keyword>
<dbReference type="PANTHER" id="PTHR43649:SF34">
    <property type="entry name" value="ABC TRANSPORTER PERIPLASMIC-BINDING PROTEIN YCJN-RELATED"/>
    <property type="match status" value="1"/>
</dbReference>
<evidence type="ECO:0000256" key="3">
    <source>
        <dbReference type="ARBA" id="ARBA00022729"/>
    </source>
</evidence>
<protein>
    <submittedName>
        <fullName evidence="5">Extracellular solute-binding protein</fullName>
    </submittedName>
</protein>
<feature type="chain" id="PRO_5024297863" evidence="4">
    <location>
        <begin position="29"/>
        <end position="413"/>
    </location>
</feature>
<evidence type="ECO:0000313" key="5">
    <source>
        <dbReference type="EMBL" id="KAA1400285.1"/>
    </source>
</evidence>
<dbReference type="Gene3D" id="3.40.190.10">
    <property type="entry name" value="Periplasmic binding protein-like II"/>
    <property type="match status" value="2"/>
</dbReference>
<dbReference type="InterPro" id="IPR006059">
    <property type="entry name" value="SBP"/>
</dbReference>
<comment type="caution">
    <text evidence="5">The sequence shown here is derived from an EMBL/GenBank/DDBJ whole genome shotgun (WGS) entry which is preliminary data.</text>
</comment>
<organism evidence="5 6">
    <name type="scientific">Aeromicrobium ginsengisoli</name>
    <dbReference type="NCBI Taxonomy" id="363867"/>
    <lineage>
        <taxon>Bacteria</taxon>
        <taxon>Bacillati</taxon>
        <taxon>Actinomycetota</taxon>
        <taxon>Actinomycetes</taxon>
        <taxon>Propionibacteriales</taxon>
        <taxon>Nocardioidaceae</taxon>
        <taxon>Aeromicrobium</taxon>
    </lineage>
</organism>
<dbReference type="OrthoDB" id="3495561at2"/>
<evidence type="ECO:0000256" key="2">
    <source>
        <dbReference type="ARBA" id="ARBA00022448"/>
    </source>
</evidence>
<dbReference type="Pfam" id="PF01547">
    <property type="entry name" value="SBP_bac_1"/>
    <property type="match status" value="1"/>
</dbReference>
<proteinExistence type="inferred from homology"/>
<evidence type="ECO:0000256" key="1">
    <source>
        <dbReference type="ARBA" id="ARBA00008520"/>
    </source>
</evidence>
<sequence>MSAPGRVWARVAAAALLCALAACGSAGAKPDATPALTWYVGPDRADTAALARTCTEAAKGAYEIKVEQLPTDVDARHALLVRRLVAKDTSIDLLSLDSAFTAEFAAAGYLAPLPEELKAPFAQDIAPAALAAATYDGQLAVAPWWFDPQLLWYRGNVAERAGLDTTKPISWDDLVAGAERLGVTIQIADDDGSGLAQWVNALVRGAGGTLVDGTGRNAKVGLDTAAGRAAASVVEFYLDSGGDGPSKDALKKFAGADGGFLLAPSSVIADPDLAAVASDMSWTSYPTVADTSVAPLSGVGLAVPLYAPHTDLSYQAISCLTSPAVLTSIMASTGHSASRLTTYDDPAVKRAYPMAPVTRPAVLSGATLPVTPYWQVAERALDDTWLPLRDFSQDTTLEQSQKAVRAAIQGQLS</sequence>
<dbReference type="AlphaFoldDB" id="A0A5M4FL85"/>
<dbReference type="EMBL" id="SDPQ02000001">
    <property type="protein sequence ID" value="KAA1400285.1"/>
    <property type="molecule type" value="Genomic_DNA"/>
</dbReference>
<evidence type="ECO:0000313" key="6">
    <source>
        <dbReference type="Proteomes" id="UP000380867"/>
    </source>
</evidence>
<accession>A0A5M4FL85</accession>
<keyword evidence="3 4" id="KW-0732">Signal</keyword>
<dbReference type="Proteomes" id="UP000380867">
    <property type="component" value="Unassembled WGS sequence"/>
</dbReference>
<gene>
    <name evidence="5" type="ORF">ESP70_006045</name>
</gene>
<dbReference type="PANTHER" id="PTHR43649">
    <property type="entry name" value="ARABINOSE-BINDING PROTEIN-RELATED"/>
    <property type="match status" value="1"/>
</dbReference>
<dbReference type="PROSITE" id="PS51257">
    <property type="entry name" value="PROKAR_LIPOPROTEIN"/>
    <property type="match status" value="1"/>
</dbReference>
<evidence type="ECO:0000256" key="4">
    <source>
        <dbReference type="SAM" id="SignalP"/>
    </source>
</evidence>
<dbReference type="InterPro" id="IPR050490">
    <property type="entry name" value="Bact_solute-bd_prot1"/>
</dbReference>
<dbReference type="SUPFAM" id="SSF53850">
    <property type="entry name" value="Periplasmic binding protein-like II"/>
    <property type="match status" value="1"/>
</dbReference>
<reference evidence="5" key="1">
    <citation type="submission" date="2019-09" db="EMBL/GenBank/DDBJ databases">
        <authorList>
            <person name="Li J."/>
        </authorList>
    </citation>
    <scope>NUCLEOTIDE SEQUENCE [LARGE SCALE GENOMIC DNA]</scope>
    <source>
        <strain evidence="5">JCM 14732</strain>
    </source>
</reference>
<comment type="similarity">
    <text evidence="1">Belongs to the bacterial solute-binding protein 1 family.</text>
</comment>
<feature type="signal peptide" evidence="4">
    <location>
        <begin position="1"/>
        <end position="28"/>
    </location>
</feature>
<keyword evidence="2" id="KW-0813">Transport</keyword>
<name>A0A5M4FL85_9ACTN</name>